<dbReference type="VEuPathDB" id="MicrosporidiaDB:AEWR_040440"/>
<evidence type="ECO:0000313" key="1">
    <source>
        <dbReference type="EMBL" id="AGE95295.1"/>
    </source>
</evidence>
<name>M1K8B1_ENCCN</name>
<protein>
    <submittedName>
        <fullName evidence="1">Uncharacterized protein</fullName>
    </submittedName>
</protein>
<proteinExistence type="predicted"/>
<reference evidence="1" key="1">
    <citation type="journal article" date="2013" name="Eukaryot. Cell">
        <title>Extremely Reduced Levels of Heterozygosity in the Vertebrate Pathogen Encephalitozoon cuniculi.</title>
        <authorList>
            <person name="Selman M."/>
            <person name="Sak B."/>
            <person name="Kvac M."/>
            <person name="Farinelli L."/>
            <person name="Weiss L.M."/>
            <person name="Corradi N."/>
        </authorList>
    </citation>
    <scope>NUCLEOTIDE SEQUENCE</scope>
</reference>
<accession>M1K8B1</accession>
<dbReference type="AlphaFoldDB" id="M1K8B1"/>
<dbReference type="VEuPathDB" id="MicrosporidiaDB:M970_040440"/>
<dbReference type="VEuPathDB" id="MicrosporidiaDB:ECU04_0520"/>
<dbReference type="EMBL" id="KC513606">
    <property type="protein sequence ID" value="AGE95295.1"/>
    <property type="molecule type" value="Genomic_DNA"/>
</dbReference>
<organism evidence="1">
    <name type="scientific">Encephalitozoon cuniculi</name>
    <name type="common">Microsporidian parasite</name>
    <dbReference type="NCBI Taxonomy" id="6035"/>
    <lineage>
        <taxon>Eukaryota</taxon>
        <taxon>Fungi</taxon>
        <taxon>Fungi incertae sedis</taxon>
        <taxon>Microsporidia</taxon>
        <taxon>Unikaryonidae</taxon>
        <taxon>Encephalitozoon</taxon>
    </lineage>
</organism>
<dbReference type="VEuPathDB" id="MicrosporidiaDB:AEWD_040450"/>
<sequence length="225" mass="26257">MKVSNSKSHRKNGHCRLILLRLIHMELEKNSNPALRWIDDGQAFEVRGRIKIPSVSEGSGVVVIKRRGLEKILFMLGFQKRESVRSHIYFHRHFKKGESVDESKMHLLYTGIYTGGFPCPSRWKDGGVDVREWYRHVCDMYASVREMLSLQDGIIEGLWSEITRVMMLGVKEMKGPFEYRRYIVRGDGKSFEERMVGLDRREETSSGDFVEIIGGERRDRIQEFV</sequence>
<gene>
    <name evidence="1" type="ORF">ECU04_0520</name>
</gene>
<dbReference type="VEuPathDB" id="MicrosporidiaDB:AEWQ_040440"/>